<sequence length="105" mass="12216">MWGFLAPPRNRALLSIYTNGGILPNQSWHPQYLKDSYAEYSISFRKNNNFHKTSHKPYKKYSRLKTMEGLKEIGLFQSNGYLMISGIFLQALKMVEGVFDLGREH</sequence>
<gene>
    <name evidence="1" type="ORF">CIPAW_12G018200</name>
</gene>
<accession>A0A8T1NN07</accession>
<dbReference type="EMBL" id="CM031820">
    <property type="protein sequence ID" value="KAG6632999.1"/>
    <property type="molecule type" value="Genomic_DNA"/>
</dbReference>
<protein>
    <submittedName>
        <fullName evidence="1">Uncharacterized protein</fullName>
    </submittedName>
</protein>
<comment type="caution">
    <text evidence="1">The sequence shown here is derived from an EMBL/GenBank/DDBJ whole genome shotgun (WGS) entry which is preliminary data.</text>
</comment>
<evidence type="ECO:0000313" key="1">
    <source>
        <dbReference type="EMBL" id="KAG6632999.1"/>
    </source>
</evidence>
<keyword evidence="2" id="KW-1185">Reference proteome</keyword>
<proteinExistence type="predicted"/>
<evidence type="ECO:0000313" key="2">
    <source>
        <dbReference type="Proteomes" id="UP000811609"/>
    </source>
</evidence>
<organism evidence="1 2">
    <name type="scientific">Carya illinoinensis</name>
    <name type="common">Pecan</name>
    <dbReference type="NCBI Taxonomy" id="32201"/>
    <lineage>
        <taxon>Eukaryota</taxon>
        <taxon>Viridiplantae</taxon>
        <taxon>Streptophyta</taxon>
        <taxon>Embryophyta</taxon>
        <taxon>Tracheophyta</taxon>
        <taxon>Spermatophyta</taxon>
        <taxon>Magnoliopsida</taxon>
        <taxon>eudicotyledons</taxon>
        <taxon>Gunneridae</taxon>
        <taxon>Pentapetalae</taxon>
        <taxon>rosids</taxon>
        <taxon>fabids</taxon>
        <taxon>Fagales</taxon>
        <taxon>Juglandaceae</taxon>
        <taxon>Carya</taxon>
    </lineage>
</organism>
<dbReference type="AlphaFoldDB" id="A0A8T1NN07"/>
<reference evidence="1" key="1">
    <citation type="submission" date="2020-12" db="EMBL/GenBank/DDBJ databases">
        <title>WGS assembly of Carya illinoinensis cv. Pawnee.</title>
        <authorList>
            <person name="Platts A."/>
            <person name="Shu S."/>
            <person name="Wright S."/>
            <person name="Barry K."/>
            <person name="Edger P."/>
            <person name="Pires J.C."/>
            <person name="Schmutz J."/>
        </authorList>
    </citation>
    <scope>NUCLEOTIDE SEQUENCE</scope>
    <source>
        <tissue evidence="1">Leaf</tissue>
    </source>
</reference>
<name>A0A8T1NN07_CARIL</name>
<dbReference type="Proteomes" id="UP000811609">
    <property type="component" value="Chromosome 12"/>
</dbReference>